<feature type="region of interest" description="Disordered" evidence="1">
    <location>
        <begin position="1"/>
        <end position="31"/>
    </location>
</feature>
<feature type="compositionally biased region" description="Basic and acidic residues" evidence="1">
    <location>
        <begin position="322"/>
        <end position="332"/>
    </location>
</feature>
<dbReference type="Pfam" id="PF15261">
    <property type="entry name" value="JHY"/>
    <property type="match status" value="1"/>
</dbReference>
<dbReference type="Proteomes" id="UP001369086">
    <property type="component" value="Unassembled WGS sequence"/>
</dbReference>
<keyword evidence="3" id="KW-1185">Reference proteome</keyword>
<sequence length="866" mass="100062">MEKSHKQLIVPSAPYTRLEEVPEGPSSLEEDLHLSLRDSLESDTESLAQERRYQFELQKRIHQNEGTYGSYEDTPRDHSNNTEEEEEEEEEEEGDVYDSLDEPTFRQVRRGRTTDNEDQRTPPHRGKQAVRRAGYEDDYAELRYNPNWRENLGEPRIIAMTGNQDEVLGESYGMSEESPRKPWEEEEEREGPVFKDQKHAVNKQAPAVSFSVSRTETDLETKPKLPSTPYLREKILQQEPSALNYERQSKHKTAREHRAMRNHRQPEPPREYHRDSVGAAEIDEGMNFMDQQSERSNGTVENKEQAHYNEKRAHKSNVKQVKPREDFVERNKVTLGRNAPKQGSYLHKHSQKRDTGSQPQEVLRATEEPRSISSRESPEEVLDPEDRWQQRVHELQVQNKVRKAPERGGNNQTGSRKPPRPPDSQNHRGRQRQRVPVDVPEDRHQFPESHPYHSSPAYADVLVIDDLDSHQTSPLGSYSSSMASAMNRSSYTPLKQKAPTVNLNINLNTSSDFLPFVSQDHQQTSINLAPPHDYAGKAVFQSPRAHSKPRFQEHPNPKERISPCYPQQFSRPPLATLPKPHPSYNHFQGYHDQISQAVPQYRARGRQRQDPTVCDHHDTMKDHHRARFSPPHQMPSHHRQNLDAWSGHLNQPSQWPDGSQPPEQRGHSYTVLPPIGHKATSDSELRERVGEPRGGTMQRSSSEGYLAQMEKQKQLKEGANYKAYTLRDYKNLKQDVQLGGLGQTHQVSEETAEKIKRQRHYSNQVKEQNMKMNKNPYASTRKPQSNENTEDTPRKKALEYARNIPKPKPPPQPRGAAEKLTKRGLTEHARYLEDLDLSQLATLEMLQRRHEEEKQIVSTFKALHVA</sequence>
<dbReference type="PANTHER" id="PTHR14726">
    <property type="entry name" value="JHY PROTEIN HOMOLOG"/>
    <property type="match status" value="1"/>
</dbReference>
<reference evidence="2 3" key="1">
    <citation type="submission" date="2021-05" db="EMBL/GenBank/DDBJ databases">
        <authorList>
            <person name="Zahm M."/>
            <person name="Klopp C."/>
            <person name="Cabau C."/>
            <person name="Kuhl H."/>
            <person name="Suciu R."/>
            <person name="Ciorpac M."/>
            <person name="Holostenco D."/>
            <person name="Gessner J."/>
            <person name="Wuertz S."/>
            <person name="Hohne C."/>
            <person name="Stock M."/>
            <person name="Gislard M."/>
            <person name="Lluch J."/>
            <person name="Milhes M."/>
            <person name="Lampietro C."/>
            <person name="Lopez Roques C."/>
            <person name="Donnadieu C."/>
            <person name="Du K."/>
            <person name="Schartl M."/>
            <person name="Guiguen Y."/>
        </authorList>
    </citation>
    <scope>NUCLEOTIDE SEQUENCE [LARGE SCALE GENOMIC DNA]</scope>
    <source>
        <strain evidence="2">Hh-F2</strain>
        <tissue evidence="2">Blood</tissue>
    </source>
</reference>
<feature type="region of interest" description="Disordered" evidence="1">
    <location>
        <begin position="57"/>
        <end position="135"/>
    </location>
</feature>
<feature type="compositionally biased region" description="Basic and acidic residues" evidence="1">
    <location>
        <begin position="550"/>
        <end position="561"/>
    </location>
</feature>
<feature type="compositionally biased region" description="Basic and acidic residues" evidence="1">
    <location>
        <begin position="679"/>
        <end position="691"/>
    </location>
</feature>
<feature type="region of interest" description="Disordered" evidence="1">
    <location>
        <begin position="170"/>
        <end position="454"/>
    </location>
</feature>
<protein>
    <submittedName>
        <fullName evidence="2">Jhy protein-like protein</fullName>
    </submittedName>
</protein>
<accession>A0ABR0Y692</accession>
<proteinExistence type="predicted"/>
<organism evidence="2 3">
    <name type="scientific">Huso huso</name>
    <name type="common">Beluga</name>
    <name type="synonym">Acipenser huso</name>
    <dbReference type="NCBI Taxonomy" id="61971"/>
    <lineage>
        <taxon>Eukaryota</taxon>
        <taxon>Metazoa</taxon>
        <taxon>Chordata</taxon>
        <taxon>Craniata</taxon>
        <taxon>Vertebrata</taxon>
        <taxon>Euteleostomi</taxon>
        <taxon>Actinopterygii</taxon>
        <taxon>Chondrostei</taxon>
        <taxon>Acipenseriformes</taxon>
        <taxon>Acipenseridae</taxon>
        <taxon>Huso</taxon>
    </lineage>
</organism>
<feature type="region of interest" description="Disordered" evidence="1">
    <location>
        <begin position="543"/>
        <end position="563"/>
    </location>
</feature>
<feature type="region of interest" description="Disordered" evidence="1">
    <location>
        <begin position="750"/>
        <end position="821"/>
    </location>
</feature>
<feature type="compositionally biased region" description="Basic and acidic residues" evidence="1">
    <location>
        <begin position="256"/>
        <end position="276"/>
    </location>
</feature>
<evidence type="ECO:0000313" key="3">
    <source>
        <dbReference type="Proteomes" id="UP001369086"/>
    </source>
</evidence>
<feature type="compositionally biased region" description="Basic and acidic residues" evidence="1">
    <location>
        <begin position="190"/>
        <end position="199"/>
    </location>
</feature>
<dbReference type="EMBL" id="JAHFZB010000046">
    <property type="protein sequence ID" value="KAK6467973.1"/>
    <property type="molecule type" value="Genomic_DNA"/>
</dbReference>
<feature type="compositionally biased region" description="Acidic residues" evidence="1">
    <location>
        <begin position="82"/>
        <end position="101"/>
    </location>
</feature>
<feature type="compositionally biased region" description="Polar residues" evidence="1">
    <location>
        <begin position="648"/>
        <end position="657"/>
    </location>
</feature>
<comment type="caution">
    <text evidence="2">The sequence shown here is derived from an EMBL/GenBank/DDBJ whole genome shotgun (WGS) entry which is preliminary data.</text>
</comment>
<feature type="compositionally biased region" description="Basic and acidic residues" evidence="1">
    <location>
        <begin position="301"/>
        <end position="311"/>
    </location>
</feature>
<feature type="compositionally biased region" description="Basic and acidic residues" evidence="1">
    <location>
        <begin position="112"/>
        <end position="121"/>
    </location>
</feature>
<feature type="compositionally biased region" description="Basic and acidic residues" evidence="1">
    <location>
        <begin position="440"/>
        <end position="451"/>
    </location>
</feature>
<feature type="region of interest" description="Disordered" evidence="1">
    <location>
        <begin position="609"/>
        <end position="704"/>
    </location>
</feature>
<feature type="compositionally biased region" description="Basic and acidic residues" evidence="1">
    <location>
        <begin position="384"/>
        <end position="394"/>
    </location>
</feature>
<evidence type="ECO:0000256" key="1">
    <source>
        <dbReference type="SAM" id="MobiDB-lite"/>
    </source>
</evidence>
<name>A0ABR0Y692_HUSHU</name>
<feature type="compositionally biased region" description="Polar residues" evidence="1">
    <location>
        <begin position="761"/>
        <end position="787"/>
    </location>
</feature>
<dbReference type="PANTHER" id="PTHR14726:SF1">
    <property type="entry name" value="JHY PROTEIN HOMOLOG"/>
    <property type="match status" value="1"/>
</dbReference>
<gene>
    <name evidence="2" type="ORF">HHUSO_G34309</name>
</gene>
<dbReference type="InterPro" id="IPR027968">
    <property type="entry name" value="JHY"/>
</dbReference>
<feature type="compositionally biased region" description="Basic and acidic residues" evidence="1">
    <location>
        <begin position="609"/>
        <end position="621"/>
    </location>
</feature>
<feature type="compositionally biased region" description="Polar residues" evidence="1">
    <location>
        <begin position="289"/>
        <end position="300"/>
    </location>
</feature>
<evidence type="ECO:0000313" key="2">
    <source>
        <dbReference type="EMBL" id="KAK6467973.1"/>
    </source>
</evidence>